<evidence type="ECO:0000313" key="8">
    <source>
        <dbReference type="Proteomes" id="UP000295438"/>
    </source>
</evidence>
<dbReference type="Pfam" id="PF02518">
    <property type="entry name" value="HATPase_c"/>
    <property type="match status" value="1"/>
</dbReference>
<dbReference type="EC" id="2.7.13.3" evidence="2"/>
<dbReference type="EMBL" id="SMUW01000032">
    <property type="protein sequence ID" value="TDK45357.1"/>
    <property type="molecule type" value="Genomic_DNA"/>
</dbReference>
<accession>A0A4V3AR63</accession>
<dbReference type="Gene3D" id="3.30.565.10">
    <property type="entry name" value="Histidine kinase-like ATPase, C-terminal domain"/>
    <property type="match status" value="1"/>
</dbReference>
<dbReference type="PRINTS" id="PR00344">
    <property type="entry name" value="BCTRLSENSOR"/>
</dbReference>
<gene>
    <name evidence="7" type="ORF">E1898_07625</name>
</gene>
<reference evidence="7 8" key="1">
    <citation type="submission" date="2019-03" db="EMBL/GenBank/DDBJ databases">
        <title>Algoriphagus aquimaris sp. nov., isolated form marine sediment in Pohang, Korea.</title>
        <authorList>
            <person name="Kim J."/>
            <person name="Yoon S.-H."/>
            <person name="Lee S.-S."/>
        </authorList>
    </citation>
    <scope>NUCLEOTIDE SEQUENCE [LARGE SCALE GENOMIC DNA]</scope>
    <source>
        <strain evidence="7 8">F21</strain>
    </source>
</reference>
<dbReference type="GO" id="GO:0000155">
    <property type="term" value="F:phosphorelay sensor kinase activity"/>
    <property type="evidence" value="ECO:0007669"/>
    <property type="project" value="InterPro"/>
</dbReference>
<keyword evidence="3" id="KW-0597">Phosphoprotein</keyword>
<comment type="caution">
    <text evidence="7">The sequence shown here is derived from an EMBL/GenBank/DDBJ whole genome shotgun (WGS) entry which is preliminary data.</text>
</comment>
<evidence type="ECO:0000256" key="1">
    <source>
        <dbReference type="ARBA" id="ARBA00000085"/>
    </source>
</evidence>
<keyword evidence="5" id="KW-0812">Transmembrane</keyword>
<dbReference type="Gene3D" id="1.10.287.130">
    <property type="match status" value="1"/>
</dbReference>
<proteinExistence type="predicted"/>
<feature type="domain" description="Histidine kinase" evidence="6">
    <location>
        <begin position="211"/>
        <end position="454"/>
    </location>
</feature>
<feature type="coiled-coil region" evidence="4">
    <location>
        <begin position="131"/>
        <end position="202"/>
    </location>
</feature>
<dbReference type="SUPFAM" id="SSF55874">
    <property type="entry name" value="ATPase domain of HSP90 chaperone/DNA topoisomerase II/histidine kinase"/>
    <property type="match status" value="1"/>
</dbReference>
<evidence type="ECO:0000256" key="4">
    <source>
        <dbReference type="SAM" id="Coils"/>
    </source>
</evidence>
<organism evidence="7 8">
    <name type="scientific">Algoriphagus formosus</name>
    <dbReference type="NCBI Taxonomy" id="2007308"/>
    <lineage>
        <taxon>Bacteria</taxon>
        <taxon>Pseudomonadati</taxon>
        <taxon>Bacteroidota</taxon>
        <taxon>Cytophagia</taxon>
        <taxon>Cytophagales</taxon>
        <taxon>Cyclobacteriaceae</taxon>
        <taxon>Algoriphagus</taxon>
    </lineage>
</organism>
<feature type="transmembrane region" description="Helical" evidence="5">
    <location>
        <begin position="84"/>
        <end position="103"/>
    </location>
</feature>
<dbReference type="PROSITE" id="PS50109">
    <property type="entry name" value="HIS_KIN"/>
    <property type="match status" value="1"/>
</dbReference>
<dbReference type="InterPro" id="IPR003661">
    <property type="entry name" value="HisK_dim/P_dom"/>
</dbReference>
<feature type="transmembrane region" description="Helical" evidence="5">
    <location>
        <begin position="115"/>
        <end position="132"/>
    </location>
</feature>
<evidence type="ECO:0000256" key="2">
    <source>
        <dbReference type="ARBA" id="ARBA00012438"/>
    </source>
</evidence>
<dbReference type="SUPFAM" id="SSF47384">
    <property type="entry name" value="Homodimeric domain of signal transducing histidine kinase"/>
    <property type="match status" value="1"/>
</dbReference>
<sequence>MNLGFILLILLYYLQRPMGPIEVSQEWKRIIKGGMIAAAIFWILANSGLPIISQIAILLNIGLGALIVYLTIRNPELQHRKGMVYAWLPIMAIFSIESLAEMISESFLESLDGYIGSAKFFAVIWAIVMWINNTKQRKALEKEKQKALEKEKEYKITEALKTQLEKQVAERTTELTKQKNELVKALDELKAAQEQLIHSEKMASLGELTAGIAHEIQNPLNFVNNFSDVSTELIEEAKEELASGNQEEAVEILSDLKTNLEKIMLHGKRADSIVKGMLLHSRSSTGQKEPTDINELADEYLRLSYHGLRAKDKSFNADFKIETDDNLEKISVVPGDVGRVLLNLINNGFYAADEKKRELNQKGVNDFLPSVIVKTHATNSGVKITVRDNGKGIPTSIQNKIFQPFFTTKPTGKGTGLGLSMSYDIITKGHNGRLEVKSKPGEFTEFEIFIPKNES</sequence>
<keyword evidence="7" id="KW-0418">Kinase</keyword>
<evidence type="ECO:0000256" key="3">
    <source>
        <dbReference type="ARBA" id="ARBA00022553"/>
    </source>
</evidence>
<dbReference type="InterPro" id="IPR004358">
    <property type="entry name" value="Sig_transdc_His_kin-like_C"/>
</dbReference>
<dbReference type="InterPro" id="IPR005467">
    <property type="entry name" value="His_kinase_dom"/>
</dbReference>
<keyword evidence="7" id="KW-0808">Transferase</keyword>
<dbReference type="SMART" id="SM00387">
    <property type="entry name" value="HATPase_c"/>
    <property type="match status" value="1"/>
</dbReference>
<evidence type="ECO:0000313" key="7">
    <source>
        <dbReference type="EMBL" id="TDK45357.1"/>
    </source>
</evidence>
<comment type="catalytic activity">
    <reaction evidence="1">
        <text>ATP + protein L-histidine = ADP + protein N-phospho-L-histidine.</text>
        <dbReference type="EC" id="2.7.13.3"/>
    </reaction>
</comment>
<evidence type="ECO:0000256" key="5">
    <source>
        <dbReference type="SAM" id="Phobius"/>
    </source>
</evidence>
<dbReference type="InterPro" id="IPR036097">
    <property type="entry name" value="HisK_dim/P_sf"/>
</dbReference>
<dbReference type="AlphaFoldDB" id="A0A4V3AR63"/>
<keyword evidence="5" id="KW-1133">Transmembrane helix</keyword>
<dbReference type="InterPro" id="IPR036890">
    <property type="entry name" value="HATPase_C_sf"/>
</dbReference>
<protein>
    <recommendedName>
        <fullName evidence="2">histidine kinase</fullName>
        <ecNumber evidence="2">2.7.13.3</ecNumber>
    </recommendedName>
</protein>
<dbReference type="RefSeq" id="WP_133390434.1">
    <property type="nucleotide sequence ID" value="NZ_SMUW01000032.1"/>
</dbReference>
<dbReference type="PANTHER" id="PTHR43065:SF42">
    <property type="entry name" value="TWO-COMPONENT SENSOR PPRA"/>
    <property type="match status" value="1"/>
</dbReference>
<dbReference type="InterPro" id="IPR003594">
    <property type="entry name" value="HATPase_dom"/>
</dbReference>
<dbReference type="CDD" id="cd00082">
    <property type="entry name" value="HisKA"/>
    <property type="match status" value="1"/>
</dbReference>
<dbReference type="PANTHER" id="PTHR43065">
    <property type="entry name" value="SENSOR HISTIDINE KINASE"/>
    <property type="match status" value="1"/>
</dbReference>
<keyword evidence="8" id="KW-1185">Reference proteome</keyword>
<keyword evidence="5" id="KW-0472">Membrane</keyword>
<feature type="transmembrane region" description="Helical" evidence="5">
    <location>
        <begin position="51"/>
        <end position="72"/>
    </location>
</feature>
<keyword evidence="4" id="KW-0175">Coiled coil</keyword>
<dbReference type="Proteomes" id="UP000295438">
    <property type="component" value="Unassembled WGS sequence"/>
</dbReference>
<name>A0A4V3AR63_9BACT</name>
<evidence type="ECO:0000259" key="6">
    <source>
        <dbReference type="PROSITE" id="PS50109"/>
    </source>
</evidence>